<gene>
    <name evidence="1" type="ORF">EJ063_04505</name>
</gene>
<sequence>MTNNPVYRGRIIFVSLVVMFALPAIVAKTILSQHWYQSGVTNKGELIEPRTSYENLGLVNPFQQKQWQLGYVIPEQCDAFCQQQVYLLGQSHLALGKYQQRVEPVLLVTEKSDVTALGQNDYQRVAINTAFSDVVEQFEFVIVDPLGQLVMRYPKVETQTELVTQSKGLLADLRKLLKLSRVG</sequence>
<dbReference type="AlphaFoldDB" id="A0A3S0Q3X3"/>
<evidence type="ECO:0008006" key="3">
    <source>
        <dbReference type="Google" id="ProtNLM"/>
    </source>
</evidence>
<accession>A0A3S0Q3X3</accession>
<evidence type="ECO:0000313" key="1">
    <source>
        <dbReference type="EMBL" id="RTZ18055.1"/>
    </source>
</evidence>
<protein>
    <recommendedName>
        <fullName evidence="3">Cytochrome oxidase biogenesis cluster protein</fullName>
    </recommendedName>
</protein>
<dbReference type="EMBL" id="RXZH01000001">
    <property type="protein sequence ID" value="RTZ18055.1"/>
    <property type="molecule type" value="Genomic_DNA"/>
</dbReference>
<proteinExistence type="predicted"/>
<name>A0A3S0Q3X3_9VIBR</name>
<dbReference type="Proteomes" id="UP000268973">
    <property type="component" value="Unassembled WGS sequence"/>
</dbReference>
<dbReference type="OrthoDB" id="9785445at2"/>
<evidence type="ECO:0000313" key="2">
    <source>
        <dbReference type="Proteomes" id="UP000268973"/>
    </source>
</evidence>
<organism evidence="1 2">
    <name type="scientific">Vibrio aquaticus</name>
    <dbReference type="NCBI Taxonomy" id="2496559"/>
    <lineage>
        <taxon>Bacteria</taxon>
        <taxon>Pseudomonadati</taxon>
        <taxon>Pseudomonadota</taxon>
        <taxon>Gammaproteobacteria</taxon>
        <taxon>Vibrionales</taxon>
        <taxon>Vibrionaceae</taxon>
        <taxon>Vibrio</taxon>
    </lineage>
</organism>
<keyword evidence="2" id="KW-1185">Reference proteome</keyword>
<comment type="caution">
    <text evidence="1">The sequence shown here is derived from an EMBL/GenBank/DDBJ whole genome shotgun (WGS) entry which is preliminary data.</text>
</comment>
<reference evidence="1 2" key="1">
    <citation type="submission" date="2018-12" db="EMBL/GenBank/DDBJ databases">
        <title>Vibrio sp. isolated from China Sea.</title>
        <authorList>
            <person name="Li Y."/>
        </authorList>
    </citation>
    <scope>NUCLEOTIDE SEQUENCE [LARGE SCALE GENOMIC DNA]</scope>
    <source>
        <strain evidence="1 2">BEI207</strain>
    </source>
</reference>
<dbReference type="RefSeq" id="WP_126572802.1">
    <property type="nucleotide sequence ID" value="NZ_RXZH01000001.1"/>
</dbReference>